<name>A0A9P4N287_9PLEO</name>
<evidence type="ECO:0000313" key="3">
    <source>
        <dbReference type="Proteomes" id="UP000800093"/>
    </source>
</evidence>
<proteinExistence type="predicted"/>
<protein>
    <submittedName>
        <fullName evidence="2">Uncharacterized protein</fullName>
    </submittedName>
</protein>
<feature type="region of interest" description="Disordered" evidence="1">
    <location>
        <begin position="106"/>
        <end position="129"/>
    </location>
</feature>
<reference evidence="3" key="1">
    <citation type="journal article" date="2020" name="Stud. Mycol.">
        <title>101 Dothideomycetes genomes: A test case for predicting lifestyles and emergence of pathogens.</title>
        <authorList>
            <person name="Haridas S."/>
            <person name="Albert R."/>
            <person name="Binder M."/>
            <person name="Bloem J."/>
            <person name="LaButti K."/>
            <person name="Salamov A."/>
            <person name="Andreopoulos B."/>
            <person name="Baker S."/>
            <person name="Barry K."/>
            <person name="Bills G."/>
            <person name="Bluhm B."/>
            <person name="Cannon C."/>
            <person name="Castanera R."/>
            <person name="Culley D."/>
            <person name="Daum C."/>
            <person name="Ezra D."/>
            <person name="Gonzalez J."/>
            <person name="Henrissat B."/>
            <person name="Kuo A."/>
            <person name="Liang C."/>
            <person name="Lipzen A."/>
            <person name="Lutzoni F."/>
            <person name="Magnuson J."/>
            <person name="Mondo S."/>
            <person name="Nolan M."/>
            <person name="Ohm R."/>
            <person name="Pangilinan J."/>
            <person name="Park H.-J."/>
            <person name="Ramirez L."/>
            <person name="Alfaro M."/>
            <person name="Sun H."/>
            <person name="Tritt A."/>
            <person name="Yoshinaga Y."/>
            <person name="Zwiers L.-H."/>
            <person name="Turgeon B."/>
            <person name="Goodwin S."/>
            <person name="Spatafora J."/>
            <person name="Crous P."/>
            <person name="Grigoriev I."/>
        </authorList>
    </citation>
    <scope>NUCLEOTIDE SEQUENCE [LARGE SCALE GENOMIC DNA]</scope>
    <source>
        <strain evidence="3">CBS 304.66</strain>
    </source>
</reference>
<organism evidence="2 3">
    <name type="scientific">Lojkania enalia</name>
    <dbReference type="NCBI Taxonomy" id="147567"/>
    <lineage>
        <taxon>Eukaryota</taxon>
        <taxon>Fungi</taxon>
        <taxon>Dikarya</taxon>
        <taxon>Ascomycota</taxon>
        <taxon>Pezizomycotina</taxon>
        <taxon>Dothideomycetes</taxon>
        <taxon>Pleosporomycetidae</taxon>
        <taxon>Pleosporales</taxon>
        <taxon>Pleosporales incertae sedis</taxon>
        <taxon>Lojkania</taxon>
    </lineage>
</organism>
<comment type="caution">
    <text evidence="2">The sequence shown here is derived from an EMBL/GenBank/DDBJ whole genome shotgun (WGS) entry which is preliminary data.</text>
</comment>
<dbReference type="AlphaFoldDB" id="A0A9P4N287"/>
<gene>
    <name evidence="2" type="ORF">CC78DRAFT_545159</name>
</gene>
<feature type="compositionally biased region" description="Low complexity" evidence="1">
    <location>
        <begin position="111"/>
        <end position="123"/>
    </location>
</feature>
<dbReference type="Proteomes" id="UP000800093">
    <property type="component" value="Unassembled WGS sequence"/>
</dbReference>
<dbReference type="EMBL" id="ML986629">
    <property type="protein sequence ID" value="KAF2263187.1"/>
    <property type="molecule type" value="Genomic_DNA"/>
</dbReference>
<evidence type="ECO:0000256" key="1">
    <source>
        <dbReference type="SAM" id="MobiDB-lite"/>
    </source>
</evidence>
<evidence type="ECO:0000313" key="2">
    <source>
        <dbReference type="EMBL" id="KAF2263187.1"/>
    </source>
</evidence>
<sequence>MPYFIYSPNSTQYILDDEDVKFLRHFEIWGWGCERCSADDPQIRRIIERTDKGKQRSLYSAWEKEMRRRIRMEKEKRRLAEIRIIEETNMIEAERMRIQKSFGKQNKSWFSRQSSHKSISSASSEKENYLEDIQRQWAEEKI</sequence>
<accession>A0A9P4N287</accession>
<keyword evidence="3" id="KW-1185">Reference proteome</keyword>